<reference evidence="2" key="1">
    <citation type="submission" date="2012-09" db="EMBL/GenBank/DDBJ databases">
        <title>Metagenomic Characterization of a Microbial Community in Wastewater Detects High Levels of Antibiotic Resistance.</title>
        <authorList>
            <person name="Abrams M."/>
            <person name="Caldwell A."/>
            <person name="Vandaei E."/>
            <person name="Lee W."/>
            <person name="Perrott J."/>
            <person name="Khan S.Y."/>
            <person name="Ta J."/>
            <person name="Romero D."/>
            <person name="Nguyen V."/>
            <person name="Pourmand N."/>
            <person name="Ouverney C.C."/>
        </authorList>
    </citation>
    <scope>NUCLEOTIDE SEQUENCE</scope>
</reference>
<organism evidence="2">
    <name type="scientific">uncultured bacterium A1Q1_fos_479</name>
    <dbReference type="NCBI Taxonomy" id="1256575"/>
    <lineage>
        <taxon>Bacteria</taxon>
        <taxon>environmental samples</taxon>
    </lineage>
</organism>
<protein>
    <submittedName>
        <fullName evidence="2">Uncharacterized protein</fullName>
    </submittedName>
</protein>
<name>L7VXP6_9BACT</name>
<feature type="compositionally biased region" description="Basic and acidic residues" evidence="1">
    <location>
        <begin position="1"/>
        <end position="11"/>
    </location>
</feature>
<accession>L7VXP6</accession>
<evidence type="ECO:0000313" key="2">
    <source>
        <dbReference type="EMBL" id="AGC72236.1"/>
    </source>
</evidence>
<proteinExistence type="predicted"/>
<evidence type="ECO:0000256" key="1">
    <source>
        <dbReference type="SAM" id="MobiDB-lite"/>
    </source>
</evidence>
<sequence>MMPAPERREPDAEIPTSRRSGAVTKARLWLDGEGLDHPPNGGREVLPLRGYFAHP</sequence>
<feature type="region of interest" description="Disordered" evidence="1">
    <location>
        <begin position="1"/>
        <end position="21"/>
    </location>
</feature>
<dbReference type="AlphaFoldDB" id="L7VXP6"/>
<dbReference type="EMBL" id="JX649896">
    <property type="protein sequence ID" value="AGC72236.1"/>
    <property type="molecule type" value="Genomic_DNA"/>
</dbReference>